<evidence type="ECO:0000313" key="2">
    <source>
        <dbReference type="EMBL" id="EFH13705.1"/>
    </source>
</evidence>
<accession>D5RG54</accession>
<name>D5RG54_9PROT</name>
<sequence length="106" mass="11446">MIEATQAVKKQATPPEPASKGLPRAESEERESPSATPSPTELQVAERQKQVTASGPSFDVRLDGATMRLYSELRDPETDRVILRLPAGYQPSDPEAGTAPRLSTEA</sequence>
<evidence type="ECO:0000313" key="3">
    <source>
        <dbReference type="Proteomes" id="UP000005324"/>
    </source>
</evidence>
<dbReference type="OrthoDB" id="7278873at2"/>
<feature type="compositionally biased region" description="Basic and acidic residues" evidence="1">
    <location>
        <begin position="23"/>
        <end position="32"/>
    </location>
</feature>
<gene>
    <name evidence="2" type="ORF">HMPREF0731_0063</name>
</gene>
<reference evidence="2 3" key="1">
    <citation type="submission" date="2010-04" db="EMBL/GenBank/DDBJ databases">
        <authorList>
            <person name="Qin X."/>
            <person name="Bachman B."/>
            <person name="Battles P."/>
            <person name="Bell A."/>
            <person name="Bess C."/>
            <person name="Bickham C."/>
            <person name="Chaboub L."/>
            <person name="Chen D."/>
            <person name="Coyle M."/>
            <person name="Deiros D.R."/>
            <person name="Dinh H."/>
            <person name="Forbes L."/>
            <person name="Fowler G."/>
            <person name="Francisco L."/>
            <person name="Fu Q."/>
            <person name="Gubbala S."/>
            <person name="Hale W."/>
            <person name="Han Y."/>
            <person name="Hemphill L."/>
            <person name="Highlander S.K."/>
            <person name="Hirani K."/>
            <person name="Hogues M."/>
            <person name="Jackson L."/>
            <person name="Jakkamsetti A."/>
            <person name="Javaid M."/>
            <person name="Jiang H."/>
            <person name="Korchina V."/>
            <person name="Kovar C."/>
            <person name="Lara F."/>
            <person name="Lee S."/>
            <person name="Mata R."/>
            <person name="Mathew T."/>
            <person name="Moen C."/>
            <person name="Morales K."/>
            <person name="Munidasa M."/>
            <person name="Nazareth L."/>
            <person name="Ngo R."/>
            <person name="Nguyen L."/>
            <person name="Okwuonu G."/>
            <person name="Ongeri F."/>
            <person name="Patil S."/>
            <person name="Petrosino J."/>
            <person name="Pham C."/>
            <person name="Pham P."/>
            <person name="Pu L.-L."/>
            <person name="Puazo M."/>
            <person name="Raj R."/>
            <person name="Reid J."/>
            <person name="Rouhana J."/>
            <person name="Saada N."/>
            <person name="Shang Y."/>
            <person name="Simmons D."/>
            <person name="Thornton R."/>
            <person name="Warren J."/>
            <person name="Weissenberger G."/>
            <person name="Zhang J."/>
            <person name="Zhang L."/>
            <person name="Zhou C."/>
            <person name="Zhu D."/>
            <person name="Muzny D."/>
            <person name="Worley K."/>
            <person name="Gibbs R."/>
        </authorList>
    </citation>
    <scope>NUCLEOTIDE SEQUENCE [LARGE SCALE GENOMIC DNA]</scope>
    <source>
        <strain evidence="2 3">ATCC 49957</strain>
    </source>
</reference>
<organism evidence="2 3">
    <name type="scientific">Pseudoroseomonas cervicalis ATCC 49957</name>
    <dbReference type="NCBI Taxonomy" id="525371"/>
    <lineage>
        <taxon>Bacteria</taxon>
        <taxon>Pseudomonadati</taxon>
        <taxon>Pseudomonadota</taxon>
        <taxon>Alphaproteobacteria</taxon>
        <taxon>Acetobacterales</taxon>
        <taxon>Roseomonadaceae</taxon>
        <taxon>Roseomonas</taxon>
    </lineage>
</organism>
<keyword evidence="3" id="KW-1185">Reference proteome</keyword>
<feature type="region of interest" description="Disordered" evidence="1">
    <location>
        <begin position="1"/>
        <end position="59"/>
    </location>
</feature>
<comment type="caution">
    <text evidence="2">The sequence shown here is derived from an EMBL/GenBank/DDBJ whole genome shotgun (WGS) entry which is preliminary data.</text>
</comment>
<proteinExistence type="predicted"/>
<dbReference type="AlphaFoldDB" id="D5RG54"/>
<evidence type="ECO:0000256" key="1">
    <source>
        <dbReference type="SAM" id="MobiDB-lite"/>
    </source>
</evidence>
<dbReference type="EMBL" id="ADVL01000018">
    <property type="protein sequence ID" value="EFH13705.1"/>
    <property type="molecule type" value="Genomic_DNA"/>
</dbReference>
<dbReference type="HOGENOM" id="CLU_2221231_0_0_5"/>
<feature type="region of interest" description="Disordered" evidence="1">
    <location>
        <begin position="84"/>
        <end position="106"/>
    </location>
</feature>
<protein>
    <submittedName>
        <fullName evidence="2">Uncharacterized protein</fullName>
    </submittedName>
</protein>
<dbReference type="RefSeq" id="WP_007005687.1">
    <property type="nucleotide sequence ID" value="NZ_GG770784.1"/>
</dbReference>
<dbReference type="Proteomes" id="UP000005324">
    <property type="component" value="Unassembled WGS sequence"/>
</dbReference>